<reference evidence="4" key="1">
    <citation type="submission" date="2024-05" db="EMBL/GenBank/DDBJ databases">
        <title>Characterization of a novel Rickettsia species. (Rickettsia oklahomia sp. nov.) from Amblyomma americanum ticks.</title>
        <authorList>
            <person name="Korla P.K."/>
            <person name="Karounos M."/>
            <person name="Wilson J.M."/>
            <person name="Little S.E."/>
            <person name="Qurollo B.A."/>
        </authorList>
    </citation>
    <scope>NUCLEOTIDE SEQUENCE</scope>
    <source>
        <strain evidence="4">Oklahoma-10</strain>
    </source>
</reference>
<dbReference type="Gene3D" id="3.40.50.360">
    <property type="match status" value="1"/>
</dbReference>
<organism evidence="4">
    <name type="scientific">Rickettsia oklahomensis</name>
    <dbReference type="NCBI Taxonomy" id="3141789"/>
    <lineage>
        <taxon>Bacteria</taxon>
        <taxon>Pseudomonadati</taxon>
        <taxon>Pseudomonadota</taxon>
        <taxon>Alphaproteobacteria</taxon>
        <taxon>Rickettsiales</taxon>
        <taxon>Rickettsiaceae</taxon>
        <taxon>Rickettsieae</taxon>
        <taxon>Rickettsia</taxon>
        <taxon>belli group</taxon>
    </lineage>
</organism>
<evidence type="ECO:0000259" key="3">
    <source>
        <dbReference type="PROSITE" id="PS50902"/>
    </source>
</evidence>
<dbReference type="EMBL" id="CP157197">
    <property type="protein sequence ID" value="XBG66809.1"/>
    <property type="molecule type" value="Genomic_DNA"/>
</dbReference>
<keyword evidence="2" id="KW-0288">FMN</keyword>
<dbReference type="AlphaFoldDB" id="A0AAU7C0A0"/>
<feature type="domain" description="Flavodoxin-like" evidence="3">
    <location>
        <begin position="3"/>
        <end position="46"/>
    </location>
</feature>
<dbReference type="PROSITE" id="PS50902">
    <property type="entry name" value="FLAVODOXIN_LIKE"/>
    <property type="match status" value="1"/>
</dbReference>
<sequence>MVKVAYIISGYGHTAKVAKGINKSVKETGTNVFIIQINKDKLDNID</sequence>
<name>A0AAU7C0A0_9RICK</name>
<dbReference type="RefSeq" id="WP_347939436.1">
    <property type="nucleotide sequence ID" value="NZ_CP157197.1"/>
</dbReference>
<gene>
    <name evidence="4" type="ORF">AAGW17_05150</name>
</gene>
<dbReference type="InterPro" id="IPR029039">
    <property type="entry name" value="Flavoprotein-like_sf"/>
</dbReference>
<evidence type="ECO:0000256" key="2">
    <source>
        <dbReference type="ARBA" id="ARBA00022643"/>
    </source>
</evidence>
<dbReference type="KEGG" id="rof:AAGW17_05150"/>
<proteinExistence type="predicted"/>
<dbReference type="GO" id="GO:0010181">
    <property type="term" value="F:FMN binding"/>
    <property type="evidence" value="ECO:0007669"/>
    <property type="project" value="InterPro"/>
</dbReference>
<protein>
    <recommendedName>
        <fullName evidence="3">Flavodoxin-like domain-containing protein</fullName>
    </recommendedName>
</protein>
<dbReference type="SUPFAM" id="SSF52218">
    <property type="entry name" value="Flavoproteins"/>
    <property type="match status" value="1"/>
</dbReference>
<dbReference type="InterPro" id="IPR008254">
    <property type="entry name" value="Flavodoxin/NO_synth"/>
</dbReference>
<evidence type="ECO:0000256" key="1">
    <source>
        <dbReference type="ARBA" id="ARBA00022630"/>
    </source>
</evidence>
<accession>A0AAU7C0A0</accession>
<keyword evidence="1" id="KW-0285">Flavoprotein</keyword>
<evidence type="ECO:0000313" key="4">
    <source>
        <dbReference type="EMBL" id="XBG66809.1"/>
    </source>
</evidence>